<gene>
    <name evidence="1" type="ORF">GCM10022378_00020</name>
</gene>
<dbReference type="RefSeq" id="WP_344700566.1">
    <property type="nucleotide sequence ID" value="NZ_BAABCK010000001.1"/>
</dbReference>
<dbReference type="Pfam" id="PF08863">
    <property type="entry name" value="YolD"/>
    <property type="match status" value="1"/>
</dbReference>
<organism evidence="1 2">
    <name type="scientific">Salinicoccus jeotgali</name>
    <dbReference type="NCBI Taxonomy" id="381634"/>
    <lineage>
        <taxon>Bacteria</taxon>
        <taxon>Bacillati</taxon>
        <taxon>Bacillota</taxon>
        <taxon>Bacilli</taxon>
        <taxon>Bacillales</taxon>
        <taxon>Staphylococcaceae</taxon>
        <taxon>Salinicoccus</taxon>
    </lineage>
</organism>
<dbReference type="EMBL" id="BAABCK010000001">
    <property type="protein sequence ID" value="GAA3713110.1"/>
    <property type="molecule type" value="Genomic_DNA"/>
</dbReference>
<reference evidence="2" key="1">
    <citation type="journal article" date="2019" name="Int. J. Syst. Evol. Microbiol.">
        <title>The Global Catalogue of Microorganisms (GCM) 10K type strain sequencing project: providing services to taxonomists for standard genome sequencing and annotation.</title>
        <authorList>
            <consortium name="The Broad Institute Genomics Platform"/>
            <consortium name="The Broad Institute Genome Sequencing Center for Infectious Disease"/>
            <person name="Wu L."/>
            <person name="Ma J."/>
        </authorList>
    </citation>
    <scope>NUCLEOTIDE SEQUENCE [LARGE SCALE GENOMIC DNA]</scope>
    <source>
        <strain evidence="2">JCM 16981</strain>
    </source>
</reference>
<evidence type="ECO:0000313" key="1">
    <source>
        <dbReference type="EMBL" id="GAA3713110.1"/>
    </source>
</evidence>
<dbReference type="PANTHER" id="PTHR40051">
    <property type="entry name" value="IG HYPOTHETICAL 15966"/>
    <property type="match status" value="1"/>
</dbReference>
<evidence type="ECO:0008006" key="3">
    <source>
        <dbReference type="Google" id="ProtNLM"/>
    </source>
</evidence>
<accession>A0ABP7E419</accession>
<keyword evidence="2" id="KW-1185">Reference proteome</keyword>
<protein>
    <recommendedName>
        <fullName evidence="3">YolD-like family protein</fullName>
    </recommendedName>
</protein>
<comment type="caution">
    <text evidence="1">The sequence shown here is derived from an EMBL/GenBank/DDBJ whole genome shotgun (WGS) entry which is preliminary data.</text>
</comment>
<evidence type="ECO:0000313" key="2">
    <source>
        <dbReference type="Proteomes" id="UP001500920"/>
    </source>
</evidence>
<dbReference type="InterPro" id="IPR014962">
    <property type="entry name" value="YolD"/>
</dbReference>
<proteinExistence type="predicted"/>
<dbReference type="Proteomes" id="UP001500920">
    <property type="component" value="Unassembled WGS sequence"/>
</dbReference>
<name>A0ABP7E419_9STAP</name>
<sequence>MICNYEGYDYREIPVEYLDNNIPQGRGMIKWQAFKTMPEQYERIDNMIEEQSKCNPPSFDNDTLMYIEAQVRSKLNKSVVIRYWNNGHEIALECIIEYIDDKSKMVIVNKENELIYIKFKYIYGLM</sequence>
<dbReference type="PANTHER" id="PTHR40051:SF1">
    <property type="entry name" value="YOLD-LIKE FAMILY PROTEIN"/>
    <property type="match status" value="1"/>
</dbReference>